<accession>A0A1N7J6U0</accession>
<dbReference type="RefSeq" id="WP_076598987.1">
    <property type="nucleotide sequence ID" value="NZ_CP046976.1"/>
</dbReference>
<proteinExistence type="predicted"/>
<evidence type="ECO:0000259" key="1">
    <source>
        <dbReference type="Pfam" id="PF10727"/>
    </source>
</evidence>
<dbReference type="AlphaFoldDB" id="A0A1N7J6U0"/>
<dbReference type="EMBL" id="FTOF01000004">
    <property type="protein sequence ID" value="SIS45029.1"/>
    <property type="molecule type" value="Genomic_DNA"/>
</dbReference>
<dbReference type="Pfam" id="PF10727">
    <property type="entry name" value="Rossmann-like"/>
    <property type="match status" value="1"/>
</dbReference>
<evidence type="ECO:0000313" key="3">
    <source>
        <dbReference type="Proteomes" id="UP000186292"/>
    </source>
</evidence>
<keyword evidence="3" id="KW-1185">Reference proteome</keyword>
<dbReference type="OrthoDB" id="4400982at2"/>
<protein>
    <submittedName>
        <fullName evidence="2">Rossmann-like domain-containing protein</fullName>
    </submittedName>
</protein>
<name>A0A1N7J6U0_9CORY</name>
<sequence>MHAPRLRVWASHGSTLSDELARVGHAVTADAPVAEAANNDLVLIDAPAPHTPAVITALEPHVRHGQMVLHTLLGEGVQILDPLEVRGAVVMAAHHIFDDFWVTAAADELGEATVNLLISEIGGTPVPVADEQRPTLMAAQRLRALEYEVRLDAYNLLRGVIPGIEVKAEDFIHGSERPYAYPEDAATLETIRSAFADPAARELYEGLEGRRRARTGWPYPGTHEF</sequence>
<feature type="domain" description="Putative oxidoreductase/dehydrogenase Rossmann-like" evidence="1">
    <location>
        <begin position="14"/>
        <end position="94"/>
    </location>
</feature>
<reference evidence="3" key="1">
    <citation type="submission" date="2017-01" db="EMBL/GenBank/DDBJ databases">
        <authorList>
            <person name="Varghese N."/>
            <person name="Submissions S."/>
        </authorList>
    </citation>
    <scope>NUCLEOTIDE SEQUENCE [LARGE SCALE GENOMIC DNA]</scope>
    <source>
        <strain evidence="3">DSM 44531</strain>
    </source>
</reference>
<dbReference type="Gene3D" id="1.10.1040.40">
    <property type="match status" value="1"/>
</dbReference>
<dbReference type="STRING" id="1161099.SAMN05444817_10480"/>
<dbReference type="InterPro" id="IPR019665">
    <property type="entry name" value="OxRdtase/DH_put_Rossmann_dom"/>
</dbReference>
<dbReference type="Proteomes" id="UP000186292">
    <property type="component" value="Unassembled WGS sequence"/>
</dbReference>
<gene>
    <name evidence="2" type="ORF">SAMN05444817_10480</name>
</gene>
<evidence type="ECO:0000313" key="2">
    <source>
        <dbReference type="EMBL" id="SIS45029.1"/>
    </source>
</evidence>
<organism evidence="2 3">
    <name type="scientific">Corynebacterium appendicis CIP 107643</name>
    <dbReference type="NCBI Taxonomy" id="1161099"/>
    <lineage>
        <taxon>Bacteria</taxon>
        <taxon>Bacillati</taxon>
        <taxon>Actinomycetota</taxon>
        <taxon>Actinomycetes</taxon>
        <taxon>Mycobacteriales</taxon>
        <taxon>Corynebacteriaceae</taxon>
        <taxon>Corynebacterium</taxon>
    </lineage>
</organism>
<dbReference type="Gene3D" id="3.40.50.720">
    <property type="entry name" value="NAD(P)-binding Rossmann-like Domain"/>
    <property type="match status" value="1"/>
</dbReference>